<protein>
    <submittedName>
        <fullName evidence="1">Uncharacterized protein</fullName>
    </submittedName>
</protein>
<reference evidence="1" key="1">
    <citation type="submission" date="2018-06" db="EMBL/GenBank/DDBJ databases">
        <authorList>
            <person name="Zhirakovskaya E."/>
        </authorList>
    </citation>
    <scope>NUCLEOTIDE SEQUENCE</scope>
</reference>
<proteinExistence type="predicted"/>
<gene>
    <name evidence="1" type="ORF">MNBD_GAMMA10-965</name>
</gene>
<evidence type="ECO:0000313" key="1">
    <source>
        <dbReference type="EMBL" id="VAW70061.1"/>
    </source>
</evidence>
<feature type="non-terminal residue" evidence="1">
    <location>
        <position position="1"/>
    </location>
</feature>
<sequence>PEEPPLDDFDRVLTEACAQSEALSTVLILDQLHKTRFLNHIRLYEFVQSAIWRYSDVQFQANALNLKIFLISDEPLYHSLQCHSFRIWVACTESTGKSISAAELGLAEENSGWLLAMQALFNELRISPTLEEYKRLSFDIEHHVFDLQQLKVSLYGWVENVNREQLESEAIQALLDEVLQAIVHGRDIHEEIEIPGV</sequence>
<dbReference type="EMBL" id="UOFJ01000489">
    <property type="protein sequence ID" value="VAW70061.1"/>
    <property type="molecule type" value="Genomic_DNA"/>
</dbReference>
<name>A0A3B0XR88_9ZZZZ</name>
<accession>A0A3B0XR88</accession>
<organism evidence="1">
    <name type="scientific">hydrothermal vent metagenome</name>
    <dbReference type="NCBI Taxonomy" id="652676"/>
    <lineage>
        <taxon>unclassified sequences</taxon>
        <taxon>metagenomes</taxon>
        <taxon>ecological metagenomes</taxon>
    </lineage>
</organism>
<dbReference type="AlphaFoldDB" id="A0A3B0XR88"/>